<reference evidence="1" key="3">
    <citation type="submission" date="2025-09" db="UniProtKB">
        <authorList>
            <consortium name="Ensembl"/>
        </authorList>
    </citation>
    <scope>IDENTIFICATION</scope>
</reference>
<dbReference type="Proteomes" id="UP000007875">
    <property type="component" value="Unassembled WGS sequence"/>
</dbReference>
<name>H2YNB6_CIOSA</name>
<evidence type="ECO:0000313" key="1">
    <source>
        <dbReference type="Ensembl" id="ENSCSAVP00000006823.1"/>
    </source>
</evidence>
<organism evidence="1 2">
    <name type="scientific">Ciona savignyi</name>
    <name type="common">Pacific transparent sea squirt</name>
    <dbReference type="NCBI Taxonomy" id="51511"/>
    <lineage>
        <taxon>Eukaryota</taxon>
        <taxon>Metazoa</taxon>
        <taxon>Chordata</taxon>
        <taxon>Tunicata</taxon>
        <taxon>Ascidiacea</taxon>
        <taxon>Phlebobranchia</taxon>
        <taxon>Cionidae</taxon>
        <taxon>Ciona</taxon>
    </lineage>
</organism>
<reference evidence="2" key="1">
    <citation type="submission" date="2003-08" db="EMBL/GenBank/DDBJ databases">
        <authorList>
            <person name="Birren B."/>
            <person name="Nusbaum C."/>
            <person name="Abebe A."/>
            <person name="Abouelleil A."/>
            <person name="Adekoya E."/>
            <person name="Ait-zahra M."/>
            <person name="Allen N."/>
            <person name="Allen T."/>
            <person name="An P."/>
            <person name="Anderson M."/>
            <person name="Anderson S."/>
            <person name="Arachchi H."/>
            <person name="Armbruster J."/>
            <person name="Bachantsang P."/>
            <person name="Baldwin J."/>
            <person name="Barry A."/>
            <person name="Bayul T."/>
            <person name="Blitshsteyn B."/>
            <person name="Bloom T."/>
            <person name="Blye J."/>
            <person name="Boguslavskiy L."/>
            <person name="Borowsky M."/>
            <person name="Boukhgalter B."/>
            <person name="Brunache A."/>
            <person name="Butler J."/>
            <person name="Calixte N."/>
            <person name="Calvo S."/>
            <person name="Camarata J."/>
            <person name="Campo K."/>
            <person name="Chang J."/>
            <person name="Cheshatsang Y."/>
            <person name="Citroen M."/>
            <person name="Collymore A."/>
            <person name="Considine T."/>
            <person name="Cook A."/>
            <person name="Cooke P."/>
            <person name="Corum B."/>
            <person name="Cuomo C."/>
            <person name="David R."/>
            <person name="Dawoe T."/>
            <person name="Degray S."/>
            <person name="Dodge S."/>
            <person name="Dooley K."/>
            <person name="Dorje P."/>
            <person name="Dorjee K."/>
            <person name="Dorris L."/>
            <person name="Duffey N."/>
            <person name="Dupes A."/>
            <person name="Elkins T."/>
            <person name="Engels R."/>
            <person name="Erickson J."/>
            <person name="Farina A."/>
            <person name="Faro S."/>
            <person name="Ferreira P."/>
            <person name="Fischer H."/>
            <person name="Fitzgerald M."/>
            <person name="Foley K."/>
            <person name="Gage D."/>
            <person name="Galagan J."/>
            <person name="Gearin G."/>
            <person name="Gnerre S."/>
            <person name="Gnirke A."/>
            <person name="Goyette A."/>
            <person name="Graham J."/>
            <person name="Grandbois E."/>
            <person name="Gyaltsen K."/>
            <person name="Hafez N."/>
            <person name="Hagopian D."/>
            <person name="Hagos B."/>
            <person name="Hall J."/>
            <person name="Hatcher B."/>
            <person name="Heller A."/>
            <person name="Higgins H."/>
            <person name="Honan T."/>
            <person name="Horn A."/>
            <person name="Houde N."/>
            <person name="Hughes L."/>
            <person name="Hulme W."/>
            <person name="Husby E."/>
            <person name="Iliev I."/>
            <person name="Jaffe D."/>
            <person name="Jones C."/>
            <person name="Kamal M."/>
            <person name="Kamat A."/>
            <person name="Kamvysselis M."/>
            <person name="Karlsson E."/>
            <person name="Kells C."/>
            <person name="Kieu A."/>
            <person name="Kisner P."/>
            <person name="Kodira C."/>
            <person name="Kulbokas E."/>
            <person name="Labutti K."/>
            <person name="Lama D."/>
            <person name="Landers T."/>
            <person name="Leger J."/>
            <person name="Levine S."/>
            <person name="Lewis D."/>
            <person name="Lewis T."/>
            <person name="Lindblad-toh K."/>
            <person name="Liu X."/>
            <person name="Lokyitsang T."/>
            <person name="Lokyitsang Y."/>
            <person name="Lucien O."/>
            <person name="Lui A."/>
            <person name="Ma L.J."/>
            <person name="Mabbitt R."/>
            <person name="Macdonald J."/>
            <person name="Maclean C."/>
            <person name="Major J."/>
            <person name="Manning J."/>
            <person name="Marabella R."/>
            <person name="Maru K."/>
            <person name="Matthews C."/>
            <person name="Mauceli E."/>
            <person name="Mccarthy M."/>
            <person name="Mcdonough S."/>
            <person name="Mcghee T."/>
            <person name="Meldrim J."/>
            <person name="Meneus L."/>
            <person name="Mesirov J."/>
            <person name="Mihalev A."/>
            <person name="Mihova T."/>
            <person name="Mikkelsen T."/>
            <person name="Mlenga V."/>
            <person name="Moru K."/>
            <person name="Mozes J."/>
            <person name="Mulrain L."/>
            <person name="Munson G."/>
            <person name="Naylor J."/>
            <person name="Newes C."/>
            <person name="Nguyen C."/>
            <person name="Nguyen N."/>
            <person name="Nguyen T."/>
            <person name="Nicol R."/>
            <person name="Nielsen C."/>
            <person name="Nizzari M."/>
            <person name="Norbu C."/>
            <person name="Norbu N."/>
            <person name="O'donnell P."/>
            <person name="Okoawo O."/>
            <person name="O'leary S."/>
            <person name="Omotosho B."/>
            <person name="O'neill K."/>
            <person name="Osman S."/>
            <person name="Parker S."/>
            <person name="Perrin D."/>
            <person name="Phunkhang P."/>
            <person name="Piqani B."/>
            <person name="Purcell S."/>
            <person name="Rachupka T."/>
            <person name="Ramasamy U."/>
            <person name="Rameau R."/>
            <person name="Ray V."/>
            <person name="Raymond C."/>
            <person name="Retta R."/>
            <person name="Richardson S."/>
            <person name="Rise C."/>
            <person name="Rodriguez J."/>
            <person name="Rogers J."/>
            <person name="Rogov P."/>
            <person name="Rutman M."/>
            <person name="Schupbach R."/>
            <person name="Seaman C."/>
            <person name="Settipalli S."/>
            <person name="Sharpe T."/>
            <person name="Sheridan J."/>
            <person name="Sherpa N."/>
            <person name="Shi J."/>
            <person name="Smirnov S."/>
            <person name="Smith C."/>
            <person name="Sougnez C."/>
            <person name="Spencer B."/>
            <person name="Stalker J."/>
            <person name="Stange-thomann N."/>
            <person name="Stavropoulos S."/>
            <person name="Stetson K."/>
            <person name="Stone C."/>
            <person name="Stone S."/>
            <person name="Stubbs M."/>
            <person name="Talamas J."/>
            <person name="Tchuinga P."/>
            <person name="Tenzing P."/>
            <person name="Tesfaye S."/>
            <person name="Theodore J."/>
            <person name="Thoulutsang Y."/>
            <person name="Topham K."/>
            <person name="Towey S."/>
            <person name="Tsamla T."/>
            <person name="Tsomo N."/>
            <person name="Vallee D."/>
            <person name="Vassiliev H."/>
            <person name="Venkataraman V."/>
            <person name="Vinson J."/>
            <person name="Vo A."/>
            <person name="Wade C."/>
            <person name="Wang S."/>
            <person name="Wangchuk T."/>
            <person name="Wangdi T."/>
            <person name="Whittaker C."/>
            <person name="Wilkinson J."/>
            <person name="Wu Y."/>
            <person name="Wyman D."/>
            <person name="Yadav S."/>
            <person name="Yang S."/>
            <person name="Yang X."/>
            <person name="Yeager S."/>
            <person name="Yee E."/>
            <person name="Young G."/>
            <person name="Zainoun J."/>
            <person name="Zembeck L."/>
            <person name="Zimmer A."/>
            <person name="Zody M."/>
            <person name="Lander E."/>
        </authorList>
    </citation>
    <scope>NUCLEOTIDE SEQUENCE [LARGE SCALE GENOMIC DNA]</scope>
</reference>
<evidence type="ECO:0000313" key="2">
    <source>
        <dbReference type="Proteomes" id="UP000007875"/>
    </source>
</evidence>
<protein>
    <submittedName>
        <fullName evidence="1">Uncharacterized protein</fullName>
    </submittedName>
</protein>
<dbReference type="InParanoid" id="H2YNB6"/>
<reference evidence="1" key="2">
    <citation type="submission" date="2025-08" db="UniProtKB">
        <authorList>
            <consortium name="Ensembl"/>
        </authorList>
    </citation>
    <scope>IDENTIFICATION</scope>
</reference>
<dbReference type="AlphaFoldDB" id="H2YNB6"/>
<keyword evidence="2" id="KW-1185">Reference proteome</keyword>
<accession>H2YNB6</accession>
<proteinExistence type="predicted"/>
<dbReference type="HOGENOM" id="CLU_1869714_0_0_1"/>
<dbReference type="Ensembl" id="ENSCSAVT00000006910.1">
    <property type="protein sequence ID" value="ENSCSAVP00000006823.1"/>
    <property type="gene ID" value="ENSCSAVG00000004069.1"/>
</dbReference>
<sequence>MYTWKRWTKPGRVKAGPAVDQTIIPPTQGNPLFTGKSGKEFIFKENRPNKDGDMREMNMDYLLARVQNVHIADEARNEAETLINDWLNEKIITELTGDENQDENLPVVSANLPQNAAPIKPTSWYNDSDTFLQEYLV</sequence>